<name>A0A562QJW1_9BACI</name>
<dbReference type="AlphaFoldDB" id="A0A562QJW1"/>
<keyword evidence="2" id="KW-1185">Reference proteome</keyword>
<protein>
    <submittedName>
        <fullName evidence="1">Uncharacterized protein</fullName>
    </submittedName>
</protein>
<reference evidence="1 2" key="1">
    <citation type="journal article" date="2015" name="Stand. Genomic Sci.">
        <title>Genomic Encyclopedia of Bacterial and Archaeal Type Strains, Phase III: the genomes of soil and plant-associated and newly described type strains.</title>
        <authorList>
            <person name="Whitman W.B."/>
            <person name="Woyke T."/>
            <person name="Klenk H.P."/>
            <person name="Zhou Y."/>
            <person name="Lilburn T.G."/>
            <person name="Beck B.J."/>
            <person name="De Vos P."/>
            <person name="Vandamme P."/>
            <person name="Eisen J.A."/>
            <person name="Garrity G."/>
            <person name="Hugenholtz P."/>
            <person name="Kyrpides N.C."/>
        </authorList>
    </citation>
    <scope>NUCLEOTIDE SEQUENCE [LARGE SCALE GENOMIC DNA]</scope>
    <source>
        <strain evidence="1 2">CGMCC 1.10116</strain>
    </source>
</reference>
<gene>
    <name evidence="1" type="ORF">IQ10_02230</name>
</gene>
<organism evidence="1 2">
    <name type="scientific">Halalkalibacter nanhaiisediminis</name>
    <dbReference type="NCBI Taxonomy" id="688079"/>
    <lineage>
        <taxon>Bacteria</taxon>
        <taxon>Bacillati</taxon>
        <taxon>Bacillota</taxon>
        <taxon>Bacilli</taxon>
        <taxon>Bacillales</taxon>
        <taxon>Bacillaceae</taxon>
        <taxon>Halalkalibacter</taxon>
    </lineage>
</organism>
<evidence type="ECO:0000313" key="1">
    <source>
        <dbReference type="EMBL" id="TWI56336.1"/>
    </source>
</evidence>
<proteinExistence type="predicted"/>
<evidence type="ECO:0000313" key="2">
    <source>
        <dbReference type="Proteomes" id="UP000315711"/>
    </source>
</evidence>
<dbReference type="EMBL" id="VLKZ01000005">
    <property type="protein sequence ID" value="TWI56336.1"/>
    <property type="molecule type" value="Genomic_DNA"/>
</dbReference>
<comment type="caution">
    <text evidence="1">The sequence shown here is derived from an EMBL/GenBank/DDBJ whole genome shotgun (WGS) entry which is preliminary data.</text>
</comment>
<accession>A0A562QJW1</accession>
<dbReference type="Proteomes" id="UP000315711">
    <property type="component" value="Unassembled WGS sequence"/>
</dbReference>
<sequence length="50" mass="5828">MIKTISSKCPNCKKMNAFNVPIGIGNVEEINVPWFQCSFCFIKNKKNYWL</sequence>